<feature type="compositionally biased region" description="Basic residues" evidence="1">
    <location>
        <begin position="602"/>
        <end position="616"/>
    </location>
</feature>
<dbReference type="Proteomes" id="UP000800093">
    <property type="component" value="Unassembled WGS sequence"/>
</dbReference>
<feature type="compositionally biased region" description="Polar residues" evidence="1">
    <location>
        <begin position="76"/>
        <end position="92"/>
    </location>
</feature>
<comment type="caution">
    <text evidence="2">The sequence shown here is derived from an EMBL/GenBank/DDBJ whole genome shotgun (WGS) entry which is preliminary data.</text>
</comment>
<feature type="compositionally biased region" description="Basic and acidic residues" evidence="1">
    <location>
        <begin position="561"/>
        <end position="570"/>
    </location>
</feature>
<accession>A0A9P4MVM0</accession>
<name>A0A9P4MVM0_9PLEO</name>
<organism evidence="2 3">
    <name type="scientific">Lojkania enalia</name>
    <dbReference type="NCBI Taxonomy" id="147567"/>
    <lineage>
        <taxon>Eukaryota</taxon>
        <taxon>Fungi</taxon>
        <taxon>Dikarya</taxon>
        <taxon>Ascomycota</taxon>
        <taxon>Pezizomycotina</taxon>
        <taxon>Dothideomycetes</taxon>
        <taxon>Pleosporomycetidae</taxon>
        <taxon>Pleosporales</taxon>
        <taxon>Pleosporales incertae sedis</taxon>
        <taxon>Lojkania</taxon>
    </lineage>
</organism>
<feature type="compositionally biased region" description="Polar residues" evidence="1">
    <location>
        <begin position="587"/>
        <end position="601"/>
    </location>
</feature>
<feature type="region of interest" description="Disordered" evidence="1">
    <location>
        <begin position="76"/>
        <end position="95"/>
    </location>
</feature>
<evidence type="ECO:0000313" key="2">
    <source>
        <dbReference type="EMBL" id="KAF2259155.1"/>
    </source>
</evidence>
<dbReference type="OrthoDB" id="3793429at2759"/>
<gene>
    <name evidence="2" type="ORF">CC78DRAFT_83114</name>
</gene>
<dbReference type="Gene3D" id="1.20.1600.10">
    <property type="entry name" value="Outer membrane efflux proteins (OEP)"/>
    <property type="match status" value="1"/>
</dbReference>
<evidence type="ECO:0000313" key="3">
    <source>
        <dbReference type="Proteomes" id="UP000800093"/>
    </source>
</evidence>
<feature type="region of interest" description="Disordered" evidence="1">
    <location>
        <begin position="561"/>
        <end position="616"/>
    </location>
</feature>
<proteinExistence type="predicted"/>
<evidence type="ECO:0000256" key="1">
    <source>
        <dbReference type="SAM" id="MobiDB-lite"/>
    </source>
</evidence>
<protein>
    <submittedName>
        <fullName evidence="2">Uncharacterized protein</fullName>
    </submittedName>
</protein>
<reference evidence="3" key="1">
    <citation type="journal article" date="2020" name="Stud. Mycol.">
        <title>101 Dothideomycetes genomes: A test case for predicting lifestyles and emergence of pathogens.</title>
        <authorList>
            <person name="Haridas S."/>
            <person name="Albert R."/>
            <person name="Binder M."/>
            <person name="Bloem J."/>
            <person name="LaButti K."/>
            <person name="Salamov A."/>
            <person name="Andreopoulos B."/>
            <person name="Baker S."/>
            <person name="Barry K."/>
            <person name="Bills G."/>
            <person name="Bluhm B."/>
            <person name="Cannon C."/>
            <person name="Castanera R."/>
            <person name="Culley D."/>
            <person name="Daum C."/>
            <person name="Ezra D."/>
            <person name="Gonzalez J."/>
            <person name="Henrissat B."/>
            <person name="Kuo A."/>
            <person name="Liang C."/>
            <person name="Lipzen A."/>
            <person name="Lutzoni F."/>
            <person name="Magnuson J."/>
            <person name="Mondo S."/>
            <person name="Nolan M."/>
            <person name="Ohm R."/>
            <person name="Pangilinan J."/>
            <person name="Park H.-J."/>
            <person name="Ramirez L."/>
            <person name="Alfaro M."/>
            <person name="Sun H."/>
            <person name="Tritt A."/>
            <person name="Yoshinaga Y."/>
            <person name="Zwiers L.-H."/>
            <person name="Turgeon B."/>
            <person name="Goodwin S."/>
            <person name="Spatafora J."/>
            <person name="Crous P."/>
            <person name="Grigoriev I."/>
        </authorList>
    </citation>
    <scope>NUCLEOTIDE SEQUENCE [LARGE SCALE GENOMIC DNA]</scope>
    <source>
        <strain evidence="3">CBS 304.66</strain>
    </source>
</reference>
<keyword evidence="3" id="KW-1185">Reference proteome</keyword>
<feature type="compositionally biased region" description="Polar residues" evidence="1">
    <location>
        <begin position="405"/>
        <end position="418"/>
    </location>
</feature>
<dbReference type="EMBL" id="ML986719">
    <property type="protein sequence ID" value="KAF2259155.1"/>
    <property type="molecule type" value="Genomic_DNA"/>
</dbReference>
<feature type="compositionally biased region" description="Basic and acidic residues" evidence="1">
    <location>
        <begin position="327"/>
        <end position="344"/>
    </location>
</feature>
<dbReference type="AlphaFoldDB" id="A0A9P4MVM0"/>
<sequence length="616" mass="70634">MPLILAEELDTLTVQGIQEWDRRAGDGNRIYIDVIDKHNLTDKRLERLMSLVRERDELSESRAVNADELNTKLRQISPRCSPTPSDAPSTPVTAGAELTQEERIERTRYGAYENYRDLKDVGGRPSREINPDPGPCPLWKSDIDKRYHVPDHWNGELWRTRDELTRWLDFRWHQFRKRGDPKIFNKYKEAVHKHRQVKDIGWAAELQLGRQTKLDEWWEYYLYEHRKRGALEKELDRAKRELEPAKERMKKAKRNGSVGVPETAFSGRWGELIRYDEKILQAQKEVEMAQKRLDVLWVEESLSTAERNMLTEQAEEELESAQKRLEAEKSDELDQLSKESERETAQSNLAGCQGKVNYANARLEQLDTLLEWIAGQSTEVATEYASSSWIEREFPQIAAKYAPSNRDSQSNGTHQGQGQAVLPYLRPSPNEPARKASQLAGNSTRCRRRSARERSPLSQVQPSKVSKPSQRRRRPLNQKRSTIRDGVWPPEGHANDVVQIEEQGPPKVALRRSVRISQRTRGPAPPSPGLVRATKKTSQRCLDSVARRSARISDRTEKIRSLGSDADVKPTRSSTTAGQKSARHITVHTNIAYSGTPQGISKTRRWKTTPKKGKNV</sequence>
<feature type="compositionally biased region" description="Polar residues" evidence="1">
    <location>
        <begin position="459"/>
        <end position="468"/>
    </location>
</feature>
<feature type="region of interest" description="Disordered" evidence="1">
    <location>
        <begin position="327"/>
        <end position="348"/>
    </location>
</feature>
<feature type="region of interest" description="Disordered" evidence="1">
    <location>
        <begin position="403"/>
        <end position="538"/>
    </location>
</feature>